<accession>A0AAN6XZB2</accession>
<name>A0AAN6XZB2_9PEZI</name>
<feature type="transmembrane region" description="Helical" evidence="1">
    <location>
        <begin position="6"/>
        <end position="22"/>
    </location>
</feature>
<organism evidence="2 3">
    <name type="scientific">Rhypophila decipiens</name>
    <dbReference type="NCBI Taxonomy" id="261697"/>
    <lineage>
        <taxon>Eukaryota</taxon>
        <taxon>Fungi</taxon>
        <taxon>Dikarya</taxon>
        <taxon>Ascomycota</taxon>
        <taxon>Pezizomycotina</taxon>
        <taxon>Sordariomycetes</taxon>
        <taxon>Sordariomycetidae</taxon>
        <taxon>Sordariales</taxon>
        <taxon>Naviculisporaceae</taxon>
        <taxon>Rhypophila</taxon>
    </lineage>
</organism>
<comment type="caution">
    <text evidence="2">The sequence shown here is derived from an EMBL/GenBank/DDBJ whole genome shotgun (WGS) entry which is preliminary data.</text>
</comment>
<gene>
    <name evidence="2" type="ORF">QBC37DRAFT_433759</name>
</gene>
<reference evidence="2" key="2">
    <citation type="submission" date="2023-05" db="EMBL/GenBank/DDBJ databases">
        <authorList>
            <consortium name="Lawrence Berkeley National Laboratory"/>
            <person name="Steindorff A."/>
            <person name="Hensen N."/>
            <person name="Bonometti L."/>
            <person name="Westerberg I."/>
            <person name="Brannstrom I.O."/>
            <person name="Guillou S."/>
            <person name="Cros-Aarteil S."/>
            <person name="Calhoun S."/>
            <person name="Haridas S."/>
            <person name="Kuo A."/>
            <person name="Mondo S."/>
            <person name="Pangilinan J."/>
            <person name="Riley R."/>
            <person name="Labutti K."/>
            <person name="Andreopoulos B."/>
            <person name="Lipzen A."/>
            <person name="Chen C."/>
            <person name="Yanf M."/>
            <person name="Daum C."/>
            <person name="Ng V."/>
            <person name="Clum A."/>
            <person name="Ohm R."/>
            <person name="Martin F."/>
            <person name="Silar P."/>
            <person name="Natvig D."/>
            <person name="Lalanne C."/>
            <person name="Gautier V."/>
            <person name="Ament-Velasquez S.L."/>
            <person name="Kruys A."/>
            <person name="Hutchinson M.I."/>
            <person name="Powell A.J."/>
            <person name="Barry K."/>
            <person name="Miller A.N."/>
            <person name="Grigoriev I.V."/>
            <person name="Debuchy R."/>
            <person name="Gladieux P."/>
            <person name="Thoren M.H."/>
            <person name="Johannesson H."/>
        </authorList>
    </citation>
    <scope>NUCLEOTIDE SEQUENCE</scope>
    <source>
        <strain evidence="2">PSN293</strain>
    </source>
</reference>
<keyword evidence="1" id="KW-0812">Transmembrane</keyword>
<evidence type="ECO:0000313" key="2">
    <source>
        <dbReference type="EMBL" id="KAK4207257.1"/>
    </source>
</evidence>
<keyword evidence="1" id="KW-1133">Transmembrane helix</keyword>
<protein>
    <submittedName>
        <fullName evidence="2">Uncharacterized protein</fullName>
    </submittedName>
</protein>
<keyword evidence="3" id="KW-1185">Reference proteome</keyword>
<dbReference type="EMBL" id="MU858308">
    <property type="protein sequence ID" value="KAK4207257.1"/>
    <property type="molecule type" value="Genomic_DNA"/>
</dbReference>
<dbReference type="AlphaFoldDB" id="A0AAN6XZB2"/>
<keyword evidence="1" id="KW-0472">Membrane</keyword>
<sequence length="54" mass="5922">MLCENIILFPLPLLFMATLVVSPRCGPMVVGVVVVVVHWPFVSCFKGIVLINLP</sequence>
<feature type="transmembrane region" description="Helical" evidence="1">
    <location>
        <begin position="29"/>
        <end position="51"/>
    </location>
</feature>
<proteinExistence type="predicted"/>
<evidence type="ECO:0000256" key="1">
    <source>
        <dbReference type="SAM" id="Phobius"/>
    </source>
</evidence>
<reference evidence="2" key="1">
    <citation type="journal article" date="2023" name="Mol. Phylogenet. Evol.">
        <title>Genome-scale phylogeny and comparative genomics of the fungal order Sordariales.</title>
        <authorList>
            <person name="Hensen N."/>
            <person name="Bonometti L."/>
            <person name="Westerberg I."/>
            <person name="Brannstrom I.O."/>
            <person name="Guillou S."/>
            <person name="Cros-Aarteil S."/>
            <person name="Calhoun S."/>
            <person name="Haridas S."/>
            <person name="Kuo A."/>
            <person name="Mondo S."/>
            <person name="Pangilinan J."/>
            <person name="Riley R."/>
            <person name="LaButti K."/>
            <person name="Andreopoulos B."/>
            <person name="Lipzen A."/>
            <person name="Chen C."/>
            <person name="Yan M."/>
            <person name="Daum C."/>
            <person name="Ng V."/>
            <person name="Clum A."/>
            <person name="Steindorff A."/>
            <person name="Ohm R.A."/>
            <person name="Martin F."/>
            <person name="Silar P."/>
            <person name="Natvig D.O."/>
            <person name="Lalanne C."/>
            <person name="Gautier V."/>
            <person name="Ament-Velasquez S.L."/>
            <person name="Kruys A."/>
            <person name="Hutchinson M.I."/>
            <person name="Powell A.J."/>
            <person name="Barry K."/>
            <person name="Miller A.N."/>
            <person name="Grigoriev I.V."/>
            <person name="Debuchy R."/>
            <person name="Gladieux P."/>
            <person name="Hiltunen Thoren M."/>
            <person name="Johannesson H."/>
        </authorList>
    </citation>
    <scope>NUCLEOTIDE SEQUENCE</scope>
    <source>
        <strain evidence="2">PSN293</strain>
    </source>
</reference>
<dbReference type="Proteomes" id="UP001301769">
    <property type="component" value="Unassembled WGS sequence"/>
</dbReference>
<evidence type="ECO:0000313" key="3">
    <source>
        <dbReference type="Proteomes" id="UP001301769"/>
    </source>
</evidence>